<evidence type="ECO:0000313" key="2">
    <source>
        <dbReference type="EMBL" id="NEW70768.1"/>
    </source>
</evidence>
<dbReference type="EMBL" id="JAAIKT010000009">
    <property type="protein sequence ID" value="NEW70768.1"/>
    <property type="molecule type" value="Genomic_DNA"/>
</dbReference>
<name>A0A6G4AC26_9ACTN</name>
<reference evidence="2" key="1">
    <citation type="submission" date="2020-02" db="EMBL/GenBank/DDBJ databases">
        <title>A new Streptomyces sp. for controlling soil-borne diseases.</title>
        <authorList>
            <person name="Li X."/>
            <person name="Tian Y."/>
            <person name="Gao K."/>
        </authorList>
    </citation>
    <scope>NUCLEOTIDE SEQUENCE [LARGE SCALE GENOMIC DNA]</scope>
    <source>
        <strain evidence="2">0250</strain>
    </source>
</reference>
<proteinExistence type="predicted"/>
<dbReference type="Proteomes" id="UP000476310">
    <property type="component" value="Unassembled WGS sequence"/>
</dbReference>
<organism evidence="2 3">
    <name type="scientific">Streptomyces rhizosphaericus</name>
    <dbReference type="NCBI Taxonomy" id="114699"/>
    <lineage>
        <taxon>Bacteria</taxon>
        <taxon>Bacillati</taxon>
        <taxon>Actinomycetota</taxon>
        <taxon>Actinomycetes</taxon>
        <taxon>Kitasatosporales</taxon>
        <taxon>Streptomycetaceae</taxon>
        <taxon>Streptomyces</taxon>
        <taxon>Streptomyces violaceusniger group</taxon>
    </lineage>
</organism>
<dbReference type="InterPro" id="IPR029032">
    <property type="entry name" value="AhpD-like"/>
</dbReference>
<sequence length="216" mass="23062">MADRRDIDWANVPYRGLADRPRPEPVELAAVVAELPAGLKSRLAERVDRLGYINGFLAVGLHQPGAVLALLEMTEQLKAALDPGHVLIVALATHHALGNEYELAQYLDVAREHGMSEAWIHAAQGRAVGGLSPTEEAVRGLTLTVVFASPPTPALTEAGGHLDDRALIAVVHLAARFVATSRISHALSLRPMTGQSPTSDDNARDQPNDGVFAQLT</sequence>
<dbReference type="RefSeq" id="WP_164425933.1">
    <property type="nucleotide sequence ID" value="NZ_JAAIKT010000009.1"/>
</dbReference>
<comment type="caution">
    <text evidence="2">The sequence shown here is derived from an EMBL/GenBank/DDBJ whole genome shotgun (WGS) entry which is preliminary data.</text>
</comment>
<dbReference type="Gene3D" id="1.20.1290.10">
    <property type="entry name" value="AhpD-like"/>
    <property type="match status" value="1"/>
</dbReference>
<evidence type="ECO:0000256" key="1">
    <source>
        <dbReference type="SAM" id="MobiDB-lite"/>
    </source>
</evidence>
<evidence type="ECO:0000313" key="3">
    <source>
        <dbReference type="Proteomes" id="UP000476310"/>
    </source>
</evidence>
<dbReference type="AlphaFoldDB" id="A0A6G4AC26"/>
<evidence type="ECO:0008006" key="4">
    <source>
        <dbReference type="Google" id="ProtNLM"/>
    </source>
</evidence>
<gene>
    <name evidence="2" type="ORF">G4H13_10175</name>
</gene>
<feature type="region of interest" description="Disordered" evidence="1">
    <location>
        <begin position="189"/>
        <end position="216"/>
    </location>
</feature>
<protein>
    <recommendedName>
        <fullName evidence="4">Carboxymuconolactone decarboxylase family protein</fullName>
    </recommendedName>
</protein>
<dbReference type="SUPFAM" id="SSF69118">
    <property type="entry name" value="AhpD-like"/>
    <property type="match status" value="1"/>
</dbReference>
<keyword evidence="3" id="KW-1185">Reference proteome</keyword>
<accession>A0A6G4AC26</accession>